<dbReference type="NCBIfam" id="TIGR02595">
    <property type="entry name" value="PEP_CTERM"/>
    <property type="match status" value="1"/>
</dbReference>
<dbReference type="NCBIfam" id="NF035944">
    <property type="entry name" value="PEPxxWA-CTERM"/>
    <property type="match status" value="1"/>
</dbReference>
<keyword evidence="2" id="KW-0812">Transmembrane</keyword>
<keyword evidence="6" id="KW-1185">Reference proteome</keyword>
<feature type="transmembrane region" description="Helical" evidence="2">
    <location>
        <begin position="157"/>
        <end position="175"/>
    </location>
</feature>
<dbReference type="InterPro" id="IPR013424">
    <property type="entry name" value="Ice-binding_C"/>
</dbReference>
<protein>
    <submittedName>
        <fullName evidence="5">PEPxxWA-CTERM sorting domain-containing protein</fullName>
    </submittedName>
</protein>
<dbReference type="Proteomes" id="UP000831921">
    <property type="component" value="Chromosome"/>
</dbReference>
<gene>
    <name evidence="5" type="ORF">M1K48_11695</name>
</gene>
<evidence type="ECO:0000256" key="1">
    <source>
        <dbReference type="SAM" id="MobiDB-lite"/>
    </source>
</evidence>
<feature type="signal peptide" evidence="3">
    <location>
        <begin position="1"/>
        <end position="23"/>
    </location>
</feature>
<evidence type="ECO:0000256" key="3">
    <source>
        <dbReference type="SAM" id="SignalP"/>
    </source>
</evidence>
<dbReference type="RefSeq" id="WP_249503375.1">
    <property type="nucleotide sequence ID" value="NZ_CP097253.1"/>
</dbReference>
<dbReference type="Pfam" id="PF07589">
    <property type="entry name" value="PEP-CTERM"/>
    <property type="match status" value="1"/>
</dbReference>
<evidence type="ECO:0000313" key="5">
    <source>
        <dbReference type="EMBL" id="UUR07589.1"/>
    </source>
</evidence>
<organism evidence="5 6">
    <name type="scientific">Sphingomonas glaciei</name>
    <dbReference type="NCBI Taxonomy" id="2938948"/>
    <lineage>
        <taxon>Bacteria</taxon>
        <taxon>Pseudomonadati</taxon>
        <taxon>Pseudomonadota</taxon>
        <taxon>Alphaproteobacteria</taxon>
        <taxon>Sphingomonadales</taxon>
        <taxon>Sphingomonadaceae</taxon>
        <taxon>Sphingomonas</taxon>
    </lineage>
</organism>
<reference evidence="5 6" key="1">
    <citation type="submission" date="2022-05" db="EMBL/GenBank/DDBJ databases">
        <title>S8-45 Sphingomonas ultraviolaceadurans.</title>
        <authorList>
            <person name="Liu Y."/>
        </authorList>
    </citation>
    <scope>NUCLEOTIDE SEQUENCE [LARGE SCALE GENOMIC DNA]</scope>
    <source>
        <strain evidence="5 6">S8-45</strain>
    </source>
</reference>
<feature type="region of interest" description="Disordered" evidence="1">
    <location>
        <begin position="179"/>
        <end position="202"/>
    </location>
</feature>
<keyword evidence="3" id="KW-0732">Signal</keyword>
<keyword evidence="2" id="KW-0472">Membrane</keyword>
<evidence type="ECO:0000259" key="4">
    <source>
        <dbReference type="Pfam" id="PF07589"/>
    </source>
</evidence>
<evidence type="ECO:0000313" key="6">
    <source>
        <dbReference type="Proteomes" id="UP000831921"/>
    </source>
</evidence>
<feature type="compositionally biased region" description="Basic and acidic residues" evidence="1">
    <location>
        <begin position="181"/>
        <end position="193"/>
    </location>
</feature>
<keyword evidence="2" id="KW-1133">Transmembrane helix</keyword>
<dbReference type="EMBL" id="CP097253">
    <property type="protein sequence ID" value="UUR07589.1"/>
    <property type="molecule type" value="Genomic_DNA"/>
</dbReference>
<name>A0ABY5MUD5_9SPHN</name>
<evidence type="ECO:0000256" key="2">
    <source>
        <dbReference type="SAM" id="Phobius"/>
    </source>
</evidence>
<proteinExistence type="predicted"/>
<accession>A0ABY5MUD5</accession>
<feature type="chain" id="PRO_5047469427" evidence="3">
    <location>
        <begin position="24"/>
        <end position="202"/>
    </location>
</feature>
<sequence length="202" mass="20465">MSRAFLCVAIAFAAAVTAIPASAAEISFSGFAAATASPAPSSSCAPLFQGIAMGSGTSSYGAFSYSHTACTTGATGPVTGSYVINFGSDQFSGLFAGISAAASTPGLFDLLFTYDILAGTGRFADATGQFGQIGSVDVRGGPPSRLTLNFSAVPEPASWALMLLGFAAVGGALRLNRRKGGATEDDKDGHSDHWTISMRLVR</sequence>
<feature type="domain" description="Ice-binding protein C-terminal" evidence="4">
    <location>
        <begin position="152"/>
        <end position="178"/>
    </location>
</feature>